<dbReference type="AlphaFoldDB" id="A0AAV0B6W0"/>
<organism evidence="6 7">
    <name type="scientific">Phakopsora pachyrhizi</name>
    <name type="common">Asian soybean rust disease fungus</name>
    <dbReference type="NCBI Taxonomy" id="170000"/>
    <lineage>
        <taxon>Eukaryota</taxon>
        <taxon>Fungi</taxon>
        <taxon>Dikarya</taxon>
        <taxon>Basidiomycota</taxon>
        <taxon>Pucciniomycotina</taxon>
        <taxon>Pucciniomycetes</taxon>
        <taxon>Pucciniales</taxon>
        <taxon>Phakopsoraceae</taxon>
        <taxon>Phakopsora</taxon>
    </lineage>
</organism>
<dbReference type="GO" id="GO:0008180">
    <property type="term" value="C:COP9 signalosome"/>
    <property type="evidence" value="ECO:0007669"/>
    <property type="project" value="UniProtKB-KW"/>
</dbReference>
<dbReference type="PROSITE" id="PS50250">
    <property type="entry name" value="PCI"/>
    <property type="match status" value="1"/>
</dbReference>
<evidence type="ECO:0000256" key="4">
    <source>
        <dbReference type="SAM" id="MobiDB-lite"/>
    </source>
</evidence>
<dbReference type="PANTHER" id="PTHR15350:SF5">
    <property type="entry name" value="COP9 SIGNALOSOME COMPLEX SUBUNIT 7"/>
    <property type="match status" value="1"/>
</dbReference>
<protein>
    <recommendedName>
        <fullName evidence="5">PCI domain-containing protein</fullName>
    </recommendedName>
</protein>
<evidence type="ECO:0000256" key="3">
    <source>
        <dbReference type="SAM" id="Coils"/>
    </source>
</evidence>
<sequence length="320" mass="36351">MADLYDLDHIKLGPDPNQHQSSSSEQSKDSLGSKDRLKTVNRLSAFNKTNHRLEYYLTLIRSSKPGIGLIKLIEDLLSSSGVYVFSEILESKPLVASSENPDHAIYRELLKIFAYGTWSQYRDRQDGLPALNQAQTKKLKQLTVASRASQSKIIPYSELLESLEISTVQELEELIIDAIYSDLLEGKLDQKRQILEVDSFMGRDVELIFENEDLEMDSGGVLKRKGGTNVLELRDRLQNWFDNVGGVIDQLDQYIQSIKTSELESEKLQQKKNDEIRETLEDLALSCTNPQRNQRSKDHKKISPGDHQQLKPSESNQSVA</sequence>
<feature type="coiled-coil region" evidence="3">
    <location>
        <begin position="251"/>
        <end position="278"/>
    </location>
</feature>
<dbReference type="EMBL" id="CALTRL010003604">
    <property type="protein sequence ID" value="CAH7681518.1"/>
    <property type="molecule type" value="Genomic_DNA"/>
</dbReference>
<dbReference type="InterPro" id="IPR045237">
    <property type="entry name" value="COPS7/eIF3m"/>
</dbReference>
<dbReference type="PANTHER" id="PTHR15350">
    <property type="entry name" value="COP9 SIGNALOSOME COMPLEX SUBUNIT 7/DENDRITIC CELL PROTEIN GA17"/>
    <property type="match status" value="1"/>
</dbReference>
<comment type="similarity">
    <text evidence="1">Belongs to the CSN7/EIF3M family. CSN7 subfamily.</text>
</comment>
<evidence type="ECO:0000313" key="7">
    <source>
        <dbReference type="Proteomes" id="UP001153365"/>
    </source>
</evidence>
<dbReference type="Proteomes" id="UP001153365">
    <property type="component" value="Unassembled WGS sequence"/>
</dbReference>
<name>A0AAV0B6W0_PHAPC</name>
<feature type="compositionally biased region" description="Polar residues" evidence="4">
    <location>
        <begin position="310"/>
        <end position="320"/>
    </location>
</feature>
<keyword evidence="2" id="KW-0736">Signalosome</keyword>
<proteinExistence type="inferred from homology"/>
<comment type="caution">
    <text evidence="6">The sequence shown here is derived from an EMBL/GenBank/DDBJ whole genome shotgun (WGS) entry which is preliminary data.</text>
</comment>
<gene>
    <name evidence="6" type="ORF">PPACK8108_LOCUS14123</name>
</gene>
<reference evidence="6" key="1">
    <citation type="submission" date="2022-06" db="EMBL/GenBank/DDBJ databases">
        <authorList>
            <consortium name="SYNGENTA / RWTH Aachen University"/>
        </authorList>
    </citation>
    <scope>NUCLEOTIDE SEQUENCE</scope>
</reference>
<keyword evidence="3" id="KW-0175">Coiled coil</keyword>
<dbReference type="Pfam" id="PF01399">
    <property type="entry name" value="PCI"/>
    <property type="match status" value="1"/>
</dbReference>
<dbReference type="InterPro" id="IPR000717">
    <property type="entry name" value="PCI_dom"/>
</dbReference>
<dbReference type="Pfam" id="PF22061">
    <property type="entry name" value="CSN7_HB_subdom"/>
    <property type="match status" value="1"/>
</dbReference>
<feature type="region of interest" description="Disordered" evidence="4">
    <location>
        <begin position="282"/>
        <end position="320"/>
    </location>
</feature>
<feature type="domain" description="PCI" evidence="5">
    <location>
        <begin position="28"/>
        <end position="202"/>
    </location>
</feature>
<evidence type="ECO:0000313" key="6">
    <source>
        <dbReference type="EMBL" id="CAH7681518.1"/>
    </source>
</evidence>
<feature type="region of interest" description="Disordered" evidence="4">
    <location>
        <begin position="11"/>
        <end position="34"/>
    </location>
</feature>
<evidence type="ECO:0000259" key="5">
    <source>
        <dbReference type="PROSITE" id="PS50250"/>
    </source>
</evidence>
<accession>A0AAV0B6W0</accession>
<evidence type="ECO:0000256" key="2">
    <source>
        <dbReference type="ARBA" id="ARBA00022790"/>
    </source>
</evidence>
<evidence type="ECO:0000256" key="1">
    <source>
        <dbReference type="ARBA" id="ARBA00008482"/>
    </source>
</evidence>
<keyword evidence="7" id="KW-1185">Reference proteome</keyword>